<feature type="domain" description="PASTA" evidence="2">
    <location>
        <begin position="99"/>
        <end position="166"/>
    </location>
</feature>
<comment type="caution">
    <text evidence="3">The sequence shown here is derived from an EMBL/GenBank/DDBJ whole genome shotgun (WGS) entry which is preliminary data.</text>
</comment>
<dbReference type="CDD" id="cd06577">
    <property type="entry name" value="PASTA_pknB"/>
    <property type="match status" value="3"/>
</dbReference>
<protein>
    <submittedName>
        <fullName evidence="3">PASTA domain-containing protein</fullName>
    </submittedName>
</protein>
<sequence>MPRALKIATLMVATFFLAGLSGFLAMKFVVGGGAVKVPDLVGKDVKEAAQALEDQGLRLKVEEWDHHPLTPVDHIIRQRPEAYAMLKEDREVKVVVSRGRQQIYLPDLRGEKLQRARLILQQNGLFLQKIVEVHSERYLAGVVISQIPAPRQEVSTGTPVKLLVSRGRWQEGYYLPDFTGKHVDEVQKVASSFGLQPDPIEYEPSPRALPGTVIRQNPPPGSRVVLGEKIRFVVARGEAEVPETGQREEPVPFRYLQEEKR</sequence>
<dbReference type="Gene3D" id="3.30.10.20">
    <property type="match status" value="3"/>
</dbReference>
<name>A0A932CNX9_UNCTE</name>
<dbReference type="SMART" id="SM00740">
    <property type="entry name" value="PASTA"/>
    <property type="match status" value="3"/>
</dbReference>
<evidence type="ECO:0000313" key="4">
    <source>
        <dbReference type="Proteomes" id="UP000769766"/>
    </source>
</evidence>
<feature type="region of interest" description="Disordered" evidence="1">
    <location>
        <begin position="239"/>
        <end position="261"/>
    </location>
</feature>
<evidence type="ECO:0000313" key="3">
    <source>
        <dbReference type="EMBL" id="MBI2876866.1"/>
    </source>
</evidence>
<organism evidence="3 4">
    <name type="scientific">Tectimicrobiota bacterium</name>
    <dbReference type="NCBI Taxonomy" id="2528274"/>
    <lineage>
        <taxon>Bacteria</taxon>
        <taxon>Pseudomonadati</taxon>
        <taxon>Nitrospinota/Tectimicrobiota group</taxon>
        <taxon>Candidatus Tectimicrobiota</taxon>
    </lineage>
</organism>
<accession>A0A932CNX9</accession>
<dbReference type="SUPFAM" id="SSF54184">
    <property type="entry name" value="Penicillin-binding protein 2x (pbp-2x), c-terminal domain"/>
    <property type="match status" value="1"/>
</dbReference>
<evidence type="ECO:0000256" key="1">
    <source>
        <dbReference type="SAM" id="MobiDB-lite"/>
    </source>
</evidence>
<feature type="domain" description="PASTA" evidence="2">
    <location>
        <begin position="33"/>
        <end position="98"/>
    </location>
</feature>
<dbReference type="Proteomes" id="UP000769766">
    <property type="component" value="Unassembled WGS sequence"/>
</dbReference>
<dbReference type="AlphaFoldDB" id="A0A932CNX9"/>
<gene>
    <name evidence="3" type="ORF">HYY20_08295</name>
</gene>
<dbReference type="Pfam" id="PF03793">
    <property type="entry name" value="PASTA"/>
    <property type="match status" value="3"/>
</dbReference>
<proteinExistence type="predicted"/>
<dbReference type="InterPro" id="IPR005543">
    <property type="entry name" value="PASTA_dom"/>
</dbReference>
<feature type="domain" description="PASTA" evidence="2">
    <location>
        <begin position="169"/>
        <end position="236"/>
    </location>
</feature>
<dbReference type="EMBL" id="JACPRF010000250">
    <property type="protein sequence ID" value="MBI2876866.1"/>
    <property type="molecule type" value="Genomic_DNA"/>
</dbReference>
<reference evidence="3" key="1">
    <citation type="submission" date="2020-07" db="EMBL/GenBank/DDBJ databases">
        <title>Huge and variable diversity of episymbiotic CPR bacteria and DPANN archaea in groundwater ecosystems.</title>
        <authorList>
            <person name="He C.Y."/>
            <person name="Keren R."/>
            <person name="Whittaker M."/>
            <person name="Farag I.F."/>
            <person name="Doudna J."/>
            <person name="Cate J.H.D."/>
            <person name="Banfield J.F."/>
        </authorList>
    </citation>
    <scope>NUCLEOTIDE SEQUENCE</scope>
    <source>
        <strain evidence="3">NC_groundwater_672_Ag_B-0.1um_62_36</strain>
    </source>
</reference>
<evidence type="ECO:0000259" key="2">
    <source>
        <dbReference type="PROSITE" id="PS51178"/>
    </source>
</evidence>
<dbReference type="PROSITE" id="PS51178">
    <property type="entry name" value="PASTA"/>
    <property type="match status" value="3"/>
</dbReference>
<feature type="compositionally biased region" description="Basic and acidic residues" evidence="1">
    <location>
        <begin position="245"/>
        <end position="261"/>
    </location>
</feature>